<dbReference type="GO" id="GO:0045892">
    <property type="term" value="P:negative regulation of DNA-templated transcription"/>
    <property type="evidence" value="ECO:0007669"/>
    <property type="project" value="TreeGrafter"/>
</dbReference>
<evidence type="ECO:0000259" key="4">
    <source>
        <dbReference type="PROSITE" id="PS50949"/>
    </source>
</evidence>
<comment type="caution">
    <text evidence="5">The sequence shown here is derived from an EMBL/GenBank/DDBJ whole genome shotgun (WGS) entry which is preliminary data.</text>
</comment>
<dbReference type="Pfam" id="PF07702">
    <property type="entry name" value="UTRA"/>
    <property type="match status" value="1"/>
</dbReference>
<dbReference type="InterPro" id="IPR036388">
    <property type="entry name" value="WH-like_DNA-bd_sf"/>
</dbReference>
<dbReference type="Pfam" id="PF00392">
    <property type="entry name" value="GntR"/>
    <property type="match status" value="1"/>
</dbReference>
<dbReference type="Proteomes" id="UP000316988">
    <property type="component" value="Unassembled WGS sequence"/>
</dbReference>
<evidence type="ECO:0000256" key="2">
    <source>
        <dbReference type="ARBA" id="ARBA00023125"/>
    </source>
</evidence>
<dbReference type="PRINTS" id="PR00035">
    <property type="entry name" value="HTHGNTR"/>
</dbReference>
<dbReference type="InterPro" id="IPR000524">
    <property type="entry name" value="Tscrpt_reg_HTH_GntR"/>
</dbReference>
<keyword evidence="6" id="KW-1185">Reference proteome</keyword>
<dbReference type="Gene3D" id="1.10.10.10">
    <property type="entry name" value="Winged helix-like DNA-binding domain superfamily/Winged helix DNA-binding domain"/>
    <property type="match status" value="1"/>
</dbReference>
<dbReference type="AlphaFoldDB" id="A0A554SNZ6"/>
<protein>
    <submittedName>
        <fullName evidence="5">GntR family transcriptional regulator</fullName>
    </submittedName>
</protein>
<dbReference type="InterPro" id="IPR036390">
    <property type="entry name" value="WH_DNA-bd_sf"/>
</dbReference>
<dbReference type="GO" id="GO:0003700">
    <property type="term" value="F:DNA-binding transcription factor activity"/>
    <property type="evidence" value="ECO:0007669"/>
    <property type="project" value="InterPro"/>
</dbReference>
<dbReference type="OrthoDB" id="3194402at2"/>
<keyword evidence="2" id="KW-0238">DNA-binding</keyword>
<evidence type="ECO:0000313" key="5">
    <source>
        <dbReference type="EMBL" id="TSD68060.1"/>
    </source>
</evidence>
<gene>
    <name evidence="5" type="ORF">FNM00_00235</name>
</gene>
<accession>A0A554SNZ6</accession>
<evidence type="ECO:0000313" key="6">
    <source>
        <dbReference type="Proteomes" id="UP000316988"/>
    </source>
</evidence>
<dbReference type="EMBL" id="VLNT01000001">
    <property type="protein sequence ID" value="TSD68060.1"/>
    <property type="molecule type" value="Genomic_DNA"/>
</dbReference>
<dbReference type="Gene3D" id="3.40.1410.10">
    <property type="entry name" value="Chorismate lyase-like"/>
    <property type="match status" value="1"/>
</dbReference>
<dbReference type="InterPro" id="IPR050679">
    <property type="entry name" value="Bact_HTH_transcr_reg"/>
</dbReference>
<keyword evidence="3" id="KW-0804">Transcription</keyword>
<dbReference type="CDD" id="cd07377">
    <property type="entry name" value="WHTH_GntR"/>
    <property type="match status" value="1"/>
</dbReference>
<dbReference type="SMART" id="SM00866">
    <property type="entry name" value="UTRA"/>
    <property type="match status" value="1"/>
</dbReference>
<dbReference type="PANTHER" id="PTHR44846:SF1">
    <property type="entry name" value="MANNOSYL-D-GLYCERATE TRANSPORT_METABOLISM SYSTEM REPRESSOR MNGR-RELATED"/>
    <property type="match status" value="1"/>
</dbReference>
<sequence>MANDDGPAAGEQSLQVPTVSTADLSHIAASPRTGRGAGSATQAAHMELTGLLAALINSGELAPGVRLPPERDMCKQFGVSRTTVRHVLDRLERQNLITRHVGRGTFVAEPKTVHTMSVPESMVTAAEEASTYREVYRDLHVPNDRMRELMTVEEDEEVSRTARVRFVGGRSVSVEVVHLPTAVAGAVDDTQLATGPLGVALAGAGVEVAKARQRYDPVLSAPWESDLLDVPPGTPLMLVTRRSWDHEDRVVEYTLEYHRADRNSFLIEVTALQGPGRSAGDANLDARGVERGS</sequence>
<name>A0A554SNZ6_9ACTN</name>
<feature type="domain" description="HTH gntR-type" evidence="4">
    <location>
        <begin position="42"/>
        <end position="110"/>
    </location>
</feature>
<reference evidence="5 6" key="1">
    <citation type="submission" date="2019-07" db="EMBL/GenBank/DDBJ databases">
        <authorList>
            <person name="Zhao L.H."/>
        </authorList>
    </citation>
    <scope>NUCLEOTIDE SEQUENCE [LARGE SCALE GENOMIC DNA]</scope>
    <source>
        <strain evidence="5 6">Co35</strain>
    </source>
</reference>
<dbReference type="InterPro" id="IPR028978">
    <property type="entry name" value="Chorismate_lyase_/UTRA_dom_sf"/>
</dbReference>
<dbReference type="InterPro" id="IPR011663">
    <property type="entry name" value="UTRA"/>
</dbReference>
<evidence type="ECO:0000256" key="1">
    <source>
        <dbReference type="ARBA" id="ARBA00023015"/>
    </source>
</evidence>
<keyword evidence="1" id="KW-0805">Transcription regulation</keyword>
<dbReference type="SUPFAM" id="SSF46785">
    <property type="entry name" value="Winged helix' DNA-binding domain"/>
    <property type="match status" value="1"/>
</dbReference>
<dbReference type="RefSeq" id="WP_143911007.1">
    <property type="nucleotide sequence ID" value="NZ_VLNT01000001.1"/>
</dbReference>
<organism evidence="5 6">
    <name type="scientific">Aeromicrobium piscarium</name>
    <dbReference type="NCBI Taxonomy" id="2590901"/>
    <lineage>
        <taxon>Bacteria</taxon>
        <taxon>Bacillati</taxon>
        <taxon>Actinomycetota</taxon>
        <taxon>Actinomycetes</taxon>
        <taxon>Propionibacteriales</taxon>
        <taxon>Nocardioidaceae</taxon>
        <taxon>Aeromicrobium</taxon>
    </lineage>
</organism>
<dbReference type="GO" id="GO:0003677">
    <property type="term" value="F:DNA binding"/>
    <property type="evidence" value="ECO:0007669"/>
    <property type="project" value="UniProtKB-KW"/>
</dbReference>
<dbReference type="PANTHER" id="PTHR44846">
    <property type="entry name" value="MANNOSYL-D-GLYCERATE TRANSPORT/METABOLISM SYSTEM REPRESSOR MNGR-RELATED"/>
    <property type="match status" value="1"/>
</dbReference>
<dbReference type="SMART" id="SM00345">
    <property type="entry name" value="HTH_GNTR"/>
    <property type="match status" value="1"/>
</dbReference>
<dbReference type="SUPFAM" id="SSF64288">
    <property type="entry name" value="Chorismate lyase-like"/>
    <property type="match status" value="1"/>
</dbReference>
<evidence type="ECO:0000256" key="3">
    <source>
        <dbReference type="ARBA" id="ARBA00023163"/>
    </source>
</evidence>
<dbReference type="PROSITE" id="PS50949">
    <property type="entry name" value="HTH_GNTR"/>
    <property type="match status" value="1"/>
</dbReference>
<proteinExistence type="predicted"/>